<dbReference type="AlphaFoldDB" id="A0A1V6N0P5"/>
<dbReference type="SMART" id="SM00966">
    <property type="entry name" value="SpoVT_AbrB"/>
    <property type="match status" value="1"/>
</dbReference>
<protein>
    <submittedName>
        <fullName evidence="2">Putative transcriptional regulator</fullName>
    </submittedName>
</protein>
<accession>A0A1V6N0P5</accession>
<feature type="domain" description="SpoVT-AbrB" evidence="1">
    <location>
        <begin position="4"/>
        <end position="51"/>
    </location>
</feature>
<evidence type="ECO:0000259" key="1">
    <source>
        <dbReference type="SMART" id="SM00966"/>
    </source>
</evidence>
<dbReference type="GO" id="GO:0003677">
    <property type="term" value="F:DNA binding"/>
    <property type="evidence" value="ECO:0007669"/>
    <property type="project" value="InterPro"/>
</dbReference>
<sequence>MITTKLYNRYQTVIPSEIRKKISVDPDSIVEWTINEKGKVELEFRKKVTEKDIIGLIKQELPYNSVEIKKRSGKGLDWE</sequence>
<keyword evidence="3" id="KW-1185">Reference proteome</keyword>
<dbReference type="SUPFAM" id="SSF89447">
    <property type="entry name" value="AbrB/MazE/MraZ-like"/>
    <property type="match status" value="1"/>
</dbReference>
<evidence type="ECO:0000313" key="3">
    <source>
        <dbReference type="Proteomes" id="UP000191661"/>
    </source>
</evidence>
<dbReference type="InterPro" id="IPR037914">
    <property type="entry name" value="SpoVT-AbrB_sf"/>
</dbReference>
<reference evidence="2 3" key="1">
    <citation type="submission" date="2014-12" db="EMBL/GenBank/DDBJ databases">
        <title>Genome sequence of Methanobrevibacter arboriphilicus DH1, DSM1125.</title>
        <authorList>
            <person name="Poehlein A."/>
            <person name="Thauer R.K."/>
            <person name="Seedorf H."/>
            <person name="Daniel R."/>
        </authorList>
    </citation>
    <scope>NUCLEOTIDE SEQUENCE [LARGE SCALE GENOMIC DNA]</scope>
    <source>
        <strain evidence="2 3">DH1</strain>
    </source>
</reference>
<dbReference type="EMBL" id="JXMW01000022">
    <property type="protein sequence ID" value="OQD58259.1"/>
    <property type="molecule type" value="Genomic_DNA"/>
</dbReference>
<dbReference type="Proteomes" id="UP000191661">
    <property type="component" value="Unassembled WGS sequence"/>
</dbReference>
<comment type="caution">
    <text evidence="2">The sequence shown here is derived from an EMBL/GenBank/DDBJ whole genome shotgun (WGS) entry which is preliminary data.</text>
</comment>
<proteinExistence type="predicted"/>
<dbReference type="Gene3D" id="2.10.260.10">
    <property type="match status" value="1"/>
</dbReference>
<dbReference type="RefSeq" id="WP_080460889.1">
    <property type="nucleotide sequence ID" value="NZ_BBET01000033.1"/>
</dbReference>
<dbReference type="InterPro" id="IPR007159">
    <property type="entry name" value="SpoVT-AbrB_dom"/>
</dbReference>
<evidence type="ECO:0000313" key="2">
    <source>
        <dbReference type="EMBL" id="OQD58259.1"/>
    </source>
</evidence>
<name>A0A1V6N0P5_METAZ</name>
<dbReference type="Pfam" id="PF04014">
    <property type="entry name" value="MazE_antitoxin"/>
    <property type="match status" value="1"/>
</dbReference>
<gene>
    <name evidence="2" type="ORF">MBBAR_22c00060</name>
</gene>
<dbReference type="OrthoDB" id="67352at2157"/>
<organism evidence="2 3">
    <name type="scientific">Methanobrevibacter arboriphilus JCM 13429 = DSM 1125</name>
    <dbReference type="NCBI Taxonomy" id="1300164"/>
    <lineage>
        <taxon>Archaea</taxon>
        <taxon>Methanobacteriati</taxon>
        <taxon>Methanobacteriota</taxon>
        <taxon>Methanomada group</taxon>
        <taxon>Methanobacteria</taxon>
        <taxon>Methanobacteriales</taxon>
        <taxon>Methanobacteriaceae</taxon>
        <taxon>Methanobrevibacter</taxon>
    </lineage>
</organism>